<accession>A0A6P3ZK12</accession>
<dbReference type="Pfam" id="PF04859">
    <property type="entry name" value="DUF641"/>
    <property type="match status" value="1"/>
</dbReference>
<dbReference type="KEGG" id="zju:107410955"/>
<feature type="domain" description="GIL1/IRKI C-terminal" evidence="4">
    <location>
        <begin position="492"/>
        <end position="543"/>
    </location>
</feature>
<name>A0A6P3ZK12_ZIZJJ</name>
<dbReference type="InterPro" id="IPR006943">
    <property type="entry name" value="DUF641_pln"/>
</dbReference>
<feature type="domain" description="DUF641" evidence="3">
    <location>
        <begin position="149"/>
        <end position="265"/>
    </location>
</feature>
<reference evidence="6" key="1">
    <citation type="submission" date="2025-08" db="UniProtKB">
        <authorList>
            <consortium name="RefSeq"/>
        </authorList>
    </citation>
    <scope>IDENTIFICATION</scope>
    <source>
        <tissue evidence="6">Seedling</tissue>
    </source>
</reference>
<keyword evidence="5" id="KW-1185">Reference proteome</keyword>
<dbReference type="GO" id="GO:0009639">
    <property type="term" value="P:response to red or far red light"/>
    <property type="evidence" value="ECO:0007669"/>
    <property type="project" value="InterPro"/>
</dbReference>
<dbReference type="PANTHER" id="PTHR31161">
    <property type="entry name" value="PROTEIN GRAVITROPIC IN THE LIGHT 1"/>
    <property type="match status" value="1"/>
</dbReference>
<organism evidence="5 6">
    <name type="scientific">Ziziphus jujuba</name>
    <name type="common">Chinese jujube</name>
    <name type="synonym">Ziziphus sativa</name>
    <dbReference type="NCBI Taxonomy" id="326968"/>
    <lineage>
        <taxon>Eukaryota</taxon>
        <taxon>Viridiplantae</taxon>
        <taxon>Streptophyta</taxon>
        <taxon>Embryophyta</taxon>
        <taxon>Tracheophyta</taxon>
        <taxon>Spermatophyta</taxon>
        <taxon>Magnoliopsida</taxon>
        <taxon>eudicotyledons</taxon>
        <taxon>Gunneridae</taxon>
        <taxon>Pentapetalae</taxon>
        <taxon>rosids</taxon>
        <taxon>fabids</taxon>
        <taxon>Rosales</taxon>
        <taxon>Rhamnaceae</taxon>
        <taxon>Paliureae</taxon>
        <taxon>Ziziphus</taxon>
    </lineage>
</organism>
<dbReference type="InterPro" id="IPR040225">
    <property type="entry name" value="GIL1-like"/>
</dbReference>
<dbReference type="InParanoid" id="A0A6P3ZK12"/>
<protein>
    <submittedName>
        <fullName evidence="6">Protein GRAVITROPIC IN THE LIGHT 1</fullName>
    </submittedName>
</protein>
<dbReference type="InterPro" id="IPR056813">
    <property type="entry name" value="GIL1_IRKI_C"/>
</dbReference>
<keyword evidence="1" id="KW-0175">Coiled coil</keyword>
<feature type="compositionally biased region" description="Acidic residues" evidence="2">
    <location>
        <begin position="115"/>
        <end position="127"/>
    </location>
</feature>
<feature type="region of interest" description="Disordered" evidence="2">
    <location>
        <begin position="115"/>
        <end position="134"/>
    </location>
</feature>
<dbReference type="GeneID" id="107410955"/>
<proteinExistence type="predicted"/>
<dbReference type="Proteomes" id="UP001652623">
    <property type="component" value="Chromosome 10"/>
</dbReference>
<evidence type="ECO:0000313" key="5">
    <source>
        <dbReference type="Proteomes" id="UP001652623"/>
    </source>
</evidence>
<feature type="coiled-coil region" evidence="1">
    <location>
        <begin position="229"/>
        <end position="263"/>
    </location>
</feature>
<sequence>MFPDIFLCSSHLGSTRKKKKKEDNNFGNLETELEDPQFLHYIPFNGSPLEKQTKLCLCSDDSRAKEKKDKMSKASNFTDLIQRVAASCLLHPLGAVRHESVGNVAGDEEEEVYEYESDEEEAEEREEEKEAAKKNNGEKYYGIWESTKEMEMETMMNQVFDVVSAMKKAYLSLQEAHCPWDPEKMRVADAAVLSELRKLGVLRERFKRSCGGGRGRGGGASAATLREVVAPYEAAVEELKREVKAKELEVENLKEKLKSVASLNGNGTGKKGRSLSRRKVSCSQAQVAAAPGPELFEMTMSQVKEASKSFTSLLLSLMRSAHWDIAAAVRSIEAATASTDSAAACGGFITTSAVVTSQHAKFALESYVSRKLFQGFDHETFYMDGSLSSLLQPDQFRRDCFTQYRDMKAMDPVELLGILPTCHFGKFCSKKYLSIVHPKMEESLFGDLDQHRQVLAGNHPRSQFYGEFLAMAKAVWLLHLLAFSLDPGPSQFEASRGAEFHAQYMESVVKYPGGRVPSGQVVGFPVGPGFKLSNGSVIKARVYLVSRN</sequence>
<dbReference type="FunCoup" id="A0A6P3ZK12">
    <property type="interactions" value="840"/>
</dbReference>
<dbReference type="AlphaFoldDB" id="A0A6P3ZK12"/>
<evidence type="ECO:0000259" key="4">
    <source>
        <dbReference type="Pfam" id="PF24994"/>
    </source>
</evidence>
<dbReference type="RefSeq" id="XP_015873941.3">
    <property type="nucleotide sequence ID" value="XM_016018455.4"/>
</dbReference>
<evidence type="ECO:0000313" key="6">
    <source>
        <dbReference type="RefSeq" id="XP_015873941.3"/>
    </source>
</evidence>
<evidence type="ECO:0000259" key="3">
    <source>
        <dbReference type="Pfam" id="PF04859"/>
    </source>
</evidence>
<dbReference type="Pfam" id="PF24994">
    <property type="entry name" value="GIL1_IRKI_C"/>
    <property type="match status" value="1"/>
</dbReference>
<evidence type="ECO:0000256" key="2">
    <source>
        <dbReference type="SAM" id="MobiDB-lite"/>
    </source>
</evidence>
<gene>
    <name evidence="6" type="primary">LOC107410955</name>
</gene>
<evidence type="ECO:0000256" key="1">
    <source>
        <dbReference type="SAM" id="Coils"/>
    </source>
</evidence>
<dbReference type="GO" id="GO:0009959">
    <property type="term" value="P:negative gravitropism"/>
    <property type="evidence" value="ECO:0007669"/>
    <property type="project" value="InterPro"/>
</dbReference>